<accession>A0A1Z1WFQ8</accession>
<sequence length="116" mass="12732">MRLRLMPREAIPRRIDGAWWPRSRDLMVELPPLLAALPPSWGHIAAVSVHASMWATAPGRVLIANRVVRLHKTSGAHGRHSICLLTPGCGRWDLLVVPPEIDQADAEPLMASAVAK</sequence>
<protein>
    <submittedName>
        <fullName evidence="1">Uncharacterized protein</fullName>
    </submittedName>
</protein>
<reference evidence="1 2" key="1">
    <citation type="submission" date="2017-05" db="EMBL/GenBank/DDBJ databases">
        <title>Streptomyces alboflavus Genome sequencing and assembly.</title>
        <authorList>
            <person name="Wang Y."/>
            <person name="Du B."/>
            <person name="Ding Y."/>
            <person name="Liu H."/>
            <person name="Hou Q."/>
            <person name="Liu K."/>
            <person name="Wang C."/>
            <person name="Yao L."/>
        </authorList>
    </citation>
    <scope>NUCLEOTIDE SEQUENCE [LARGE SCALE GENOMIC DNA]</scope>
    <source>
        <strain evidence="1 2">MDJK44</strain>
    </source>
</reference>
<evidence type="ECO:0000313" key="2">
    <source>
        <dbReference type="Proteomes" id="UP000195880"/>
    </source>
</evidence>
<organism evidence="1 2">
    <name type="scientific">Streptomyces alboflavus</name>
    <dbReference type="NCBI Taxonomy" id="67267"/>
    <lineage>
        <taxon>Bacteria</taxon>
        <taxon>Bacillati</taxon>
        <taxon>Actinomycetota</taxon>
        <taxon>Actinomycetes</taxon>
        <taxon>Kitasatosporales</taxon>
        <taxon>Streptomycetaceae</taxon>
        <taxon>Streptomyces</taxon>
    </lineage>
</organism>
<dbReference type="InterPro" id="IPR046036">
    <property type="entry name" value="DUF5994"/>
</dbReference>
<dbReference type="EMBL" id="CP021748">
    <property type="protein sequence ID" value="ARX85276.1"/>
    <property type="molecule type" value="Genomic_DNA"/>
</dbReference>
<dbReference type="Proteomes" id="UP000195880">
    <property type="component" value="Chromosome"/>
</dbReference>
<name>A0A1Z1WFQ8_9ACTN</name>
<gene>
    <name evidence="1" type="ORF">SMD44_04735</name>
</gene>
<proteinExistence type="predicted"/>
<keyword evidence="2" id="KW-1185">Reference proteome</keyword>
<dbReference type="KEGG" id="salf:SMD44_04735"/>
<evidence type="ECO:0000313" key="1">
    <source>
        <dbReference type="EMBL" id="ARX85276.1"/>
    </source>
</evidence>
<dbReference type="Pfam" id="PF19457">
    <property type="entry name" value="DUF5994"/>
    <property type="match status" value="1"/>
</dbReference>
<dbReference type="AlphaFoldDB" id="A0A1Z1WFQ8"/>